<organism evidence="4 5">
    <name type="scientific">Flavobacterium humi</name>
    <dbReference type="NCBI Taxonomy" id="2562683"/>
    <lineage>
        <taxon>Bacteria</taxon>
        <taxon>Pseudomonadati</taxon>
        <taxon>Bacteroidota</taxon>
        <taxon>Flavobacteriia</taxon>
        <taxon>Flavobacteriales</taxon>
        <taxon>Flavobacteriaceae</taxon>
        <taxon>Flavobacterium</taxon>
    </lineage>
</organism>
<accession>A0A4Z0L690</accession>
<dbReference type="AlphaFoldDB" id="A0A4Z0L690"/>
<dbReference type="Pfam" id="PF18962">
    <property type="entry name" value="Por_Secre_tail"/>
    <property type="match status" value="1"/>
</dbReference>
<dbReference type="InterPro" id="IPR051200">
    <property type="entry name" value="Host-pathogen_enzymatic-act"/>
</dbReference>
<evidence type="ECO:0000259" key="3">
    <source>
        <dbReference type="Pfam" id="PF18962"/>
    </source>
</evidence>
<feature type="domain" description="Secretion system C-terminal sorting" evidence="3">
    <location>
        <begin position="361"/>
        <end position="427"/>
    </location>
</feature>
<evidence type="ECO:0000256" key="1">
    <source>
        <dbReference type="ARBA" id="ARBA00022729"/>
    </source>
</evidence>
<keyword evidence="5" id="KW-1185">Reference proteome</keyword>
<name>A0A4Z0L690_9FLAO</name>
<dbReference type="RefSeq" id="WP_135527460.1">
    <property type="nucleotide sequence ID" value="NZ_SRLH01000009.1"/>
</dbReference>
<dbReference type="PANTHER" id="PTHR47197">
    <property type="entry name" value="PROTEIN NIRF"/>
    <property type="match status" value="1"/>
</dbReference>
<gene>
    <name evidence="4" type="ORF">E4635_14690</name>
</gene>
<feature type="signal peptide" evidence="2">
    <location>
        <begin position="1"/>
        <end position="22"/>
    </location>
</feature>
<dbReference type="SUPFAM" id="SSF63825">
    <property type="entry name" value="YWTD domain"/>
    <property type="match status" value="1"/>
</dbReference>
<dbReference type="OrthoDB" id="9773938at2"/>
<dbReference type="Gene3D" id="2.130.10.10">
    <property type="entry name" value="YVTN repeat-like/Quinoprotein amine dehydrogenase"/>
    <property type="match status" value="1"/>
</dbReference>
<sequence>MKKNYILSIAFACICSLGFSQSYLDGVFVLNEGNMGSNSASVSFIDKDHEVANNIFAAANNNAPLGDVAQSMGFHGNNAFIVLNYSNAIKVVNTETLTAVASIATGLINPRYIAFYQNKGYVTCWGDGTVTTDDYLAVVNLDTYQVEDTIPMPEGVEHIEAAGGKLYVANQGGYGYGTTLSVVDIVTENVTTIPVGDIPNSMVIKDDYLYVLCGGMPDWSGSETSGALVKINLANNSIASQLPFVNNQHPKHLLMHNNDLYYTLGSGIYKMSVQDTSLPASVFLNTPDQGFLGIYGWNIIDNTIYVADANGFGGSGFAHMYTIGGTFIATHGVGDIPNHFYESKKSALGANQPAAAIGISVYPNPAASVFYLKSDKNIHVKMYDLIGKTVKNEAYSPSGIDVSDLSKGIYVVELSFEGQKQTTKLVVK</sequence>
<dbReference type="EMBL" id="SRLH01000009">
    <property type="protein sequence ID" value="TGD56687.1"/>
    <property type="molecule type" value="Genomic_DNA"/>
</dbReference>
<dbReference type="NCBIfam" id="TIGR04183">
    <property type="entry name" value="Por_Secre_tail"/>
    <property type="match status" value="1"/>
</dbReference>
<reference evidence="4 5" key="1">
    <citation type="submission" date="2019-04" db="EMBL/GenBank/DDBJ databases">
        <title>Flavobacterium sp. strain DS2-A Genome sequencing and assembly.</title>
        <authorList>
            <person name="Kim I."/>
        </authorList>
    </citation>
    <scope>NUCLEOTIDE SEQUENCE [LARGE SCALE GENOMIC DNA]</scope>
    <source>
        <strain evidence="4 5">DS2-A</strain>
    </source>
</reference>
<dbReference type="InterPro" id="IPR026444">
    <property type="entry name" value="Secre_tail"/>
</dbReference>
<evidence type="ECO:0000313" key="4">
    <source>
        <dbReference type="EMBL" id="TGD56687.1"/>
    </source>
</evidence>
<dbReference type="Pfam" id="PF16819">
    <property type="entry name" value="DUF5074"/>
    <property type="match status" value="1"/>
</dbReference>
<keyword evidence="1 2" id="KW-0732">Signal</keyword>
<protein>
    <submittedName>
        <fullName evidence="4">T9SS type A sorting domain-containing protein</fullName>
    </submittedName>
</protein>
<dbReference type="InterPro" id="IPR031815">
    <property type="entry name" value="DUF5074"/>
</dbReference>
<dbReference type="PANTHER" id="PTHR47197:SF3">
    <property type="entry name" value="DIHYDRO-HEME D1 DEHYDROGENASE"/>
    <property type="match status" value="1"/>
</dbReference>
<dbReference type="Proteomes" id="UP000297407">
    <property type="component" value="Unassembled WGS sequence"/>
</dbReference>
<dbReference type="InterPro" id="IPR015943">
    <property type="entry name" value="WD40/YVTN_repeat-like_dom_sf"/>
</dbReference>
<proteinExistence type="predicted"/>
<feature type="chain" id="PRO_5021337136" evidence="2">
    <location>
        <begin position="23"/>
        <end position="428"/>
    </location>
</feature>
<evidence type="ECO:0000256" key="2">
    <source>
        <dbReference type="SAM" id="SignalP"/>
    </source>
</evidence>
<evidence type="ECO:0000313" key="5">
    <source>
        <dbReference type="Proteomes" id="UP000297407"/>
    </source>
</evidence>
<comment type="caution">
    <text evidence="4">The sequence shown here is derived from an EMBL/GenBank/DDBJ whole genome shotgun (WGS) entry which is preliminary data.</text>
</comment>